<comment type="caution">
    <text evidence="12">The sequence shown here is derived from an EMBL/GenBank/DDBJ whole genome shotgun (WGS) entry which is preliminary data.</text>
</comment>
<keyword evidence="5" id="KW-0572">Peptidoglycan-anchor</keyword>
<dbReference type="Proteomes" id="UP000218887">
    <property type="component" value="Unassembled WGS sequence"/>
</dbReference>
<dbReference type="Pfam" id="PF17961">
    <property type="entry name" value="Big_8"/>
    <property type="match status" value="1"/>
</dbReference>
<feature type="region of interest" description="Disordered" evidence="6">
    <location>
        <begin position="147"/>
        <end position="219"/>
    </location>
</feature>
<dbReference type="EMBL" id="NPOA01000023">
    <property type="protein sequence ID" value="PAV27670.1"/>
    <property type="molecule type" value="Genomic_DNA"/>
</dbReference>
<dbReference type="Gene3D" id="2.60.40.740">
    <property type="match status" value="5"/>
</dbReference>
<feature type="domain" description="Collagen binding" evidence="8">
    <location>
        <begin position="384"/>
        <end position="510"/>
    </location>
</feature>
<evidence type="ECO:0000259" key="9">
    <source>
        <dbReference type="Pfam" id="PF05738"/>
    </source>
</evidence>
<evidence type="ECO:0000256" key="7">
    <source>
        <dbReference type="SAM" id="SignalP"/>
    </source>
</evidence>
<dbReference type="InterPro" id="IPR026466">
    <property type="entry name" value="Fim_isopep_form_D2_dom"/>
</dbReference>
<feature type="domain" description="SpaA-like prealbumin fold" evidence="10">
    <location>
        <begin position="1073"/>
        <end position="1148"/>
    </location>
</feature>
<evidence type="ECO:0000256" key="3">
    <source>
        <dbReference type="ARBA" id="ARBA00022525"/>
    </source>
</evidence>
<dbReference type="GO" id="GO:0007155">
    <property type="term" value="P:cell adhesion"/>
    <property type="evidence" value="ECO:0007669"/>
    <property type="project" value="InterPro"/>
</dbReference>
<proteinExistence type="predicted"/>
<keyword evidence="13" id="KW-1185">Reference proteome</keyword>
<dbReference type="NCBIfam" id="TIGR04226">
    <property type="entry name" value="RrgB_K2N_iso_D2"/>
    <property type="match status" value="1"/>
</dbReference>
<dbReference type="InterPro" id="IPR008454">
    <property type="entry name" value="Collagen-bd_Cna-like_B-typ_dom"/>
</dbReference>
<evidence type="ECO:0000256" key="6">
    <source>
        <dbReference type="SAM" id="MobiDB-lite"/>
    </source>
</evidence>
<feature type="domain" description="Collagen binding" evidence="8">
    <location>
        <begin position="788"/>
        <end position="902"/>
    </location>
</feature>
<feature type="domain" description="SpaA-like prealbumin fold" evidence="10">
    <location>
        <begin position="1173"/>
        <end position="1259"/>
    </location>
</feature>
<dbReference type="Gene3D" id="2.60.40.1280">
    <property type="match status" value="2"/>
</dbReference>
<feature type="domain" description="CNA-B" evidence="9">
    <location>
        <begin position="1447"/>
        <end position="1536"/>
    </location>
</feature>
<dbReference type="SUPFAM" id="SSF49401">
    <property type="entry name" value="Bacterial adhesins"/>
    <property type="match status" value="7"/>
</dbReference>
<evidence type="ECO:0000256" key="4">
    <source>
        <dbReference type="ARBA" id="ARBA00022729"/>
    </source>
</evidence>
<evidence type="ECO:0000259" key="8">
    <source>
        <dbReference type="Pfam" id="PF05737"/>
    </source>
</evidence>
<feature type="domain" description="CNA-B" evidence="9">
    <location>
        <begin position="1544"/>
        <end position="1625"/>
    </location>
</feature>
<evidence type="ECO:0000256" key="2">
    <source>
        <dbReference type="ARBA" id="ARBA00022512"/>
    </source>
</evidence>
<dbReference type="SUPFAM" id="SSF49478">
    <property type="entry name" value="Cna protein B-type domain"/>
    <property type="match status" value="6"/>
</dbReference>
<dbReference type="InterPro" id="IPR041033">
    <property type="entry name" value="SpaA_PFL_dom_1"/>
</dbReference>
<feature type="domain" description="CNA-B" evidence="9">
    <location>
        <begin position="1357"/>
        <end position="1439"/>
    </location>
</feature>
<feature type="signal peptide" evidence="7">
    <location>
        <begin position="1"/>
        <end position="23"/>
    </location>
</feature>
<dbReference type="Pfam" id="PF17802">
    <property type="entry name" value="SpaA"/>
    <property type="match status" value="2"/>
</dbReference>
<accession>A0A2A2I955</accession>
<feature type="domain" description="Collagen binding" evidence="8">
    <location>
        <begin position="927"/>
        <end position="1022"/>
    </location>
</feature>
<reference evidence="12 13" key="1">
    <citation type="submission" date="2017-08" db="EMBL/GenBank/DDBJ databases">
        <title>Virgibacillus indicus sp. nov. and Virgibacillus profoundi sp. nov, two moderately halophilic bacteria isolated from marine sediment by using the Microfluidic Streak Plate.</title>
        <authorList>
            <person name="Xu B."/>
            <person name="Hu B."/>
            <person name="Wang J."/>
            <person name="Zhu Y."/>
            <person name="Huang L."/>
            <person name="Du W."/>
            <person name="Huang Y."/>
        </authorList>
    </citation>
    <scope>NUCLEOTIDE SEQUENCE [LARGE SCALE GENOMIC DNA]</scope>
    <source>
        <strain evidence="12 13">IO3-P3-H5</strain>
    </source>
</reference>
<feature type="domain" description="Collagen binding" evidence="8">
    <location>
        <begin position="525"/>
        <end position="635"/>
    </location>
</feature>
<evidence type="ECO:0000313" key="13">
    <source>
        <dbReference type="Proteomes" id="UP000218887"/>
    </source>
</evidence>
<evidence type="ECO:0000259" key="10">
    <source>
        <dbReference type="Pfam" id="PF17802"/>
    </source>
</evidence>
<feature type="compositionally biased region" description="Acidic residues" evidence="6">
    <location>
        <begin position="196"/>
        <end position="212"/>
    </location>
</feature>
<gene>
    <name evidence="12" type="ORF">CIL05_20680</name>
</gene>
<dbReference type="InterPro" id="IPR008966">
    <property type="entry name" value="Adhesion_dom_sf"/>
</dbReference>
<feature type="domain" description="SDR-like Ig" evidence="11">
    <location>
        <begin position="267"/>
        <end position="358"/>
    </location>
</feature>
<sequence length="1652" mass="181718">MNKKFSLLFILMLLFQTITSSLALPAQTKAEGSEPSVFTGVTVTDEEGNQVDSESLTEPTNVNVHIDWSVDGVDVEEVSTESITLRSELSVSGAQSGTLGDAEAEVGTYEVTTDGTVTVTFDEAVVENPEANGKFEVAAVLKVEVAEEEVDEETAVHPEEDEVVEGEEESTEPEEETNGEDKDVVEEDGADKTEIVEEEVDEETAANPEEEETVKTENALTISGASDEEIQTLQEIADGFILEIDTFLDMSEEEISEANNNLPGLNDEFIMRLNWELLDGHGYKAGDTISFNLPSGIEIRSEQSGELNTPDGQTAVTYTINTEGTVEFTFTEFVETHSQVSGYMYAYSHIDVDEAEEEDGEIIISPIGEEGEKRLPIDMGERQKTIEKQGEPNRSYNADEINWEVTINKDRMDLTNASVKDTLPAGTEYKADSLTVTKLIVNLKGEVIGEGEVITVEGVTSENGVLNIPLGDIDGAYKVEYTTKVTDDDATEFQNNAVLSDDDLEDVSANSTVVIDRGEPINKSNGDYDPVSGQIEWTVDFNFNQKSLEDVTLTDGWMPAGTLELVEGSLQFEEIEIDENGDAQPTGNFGLPDGATFNKVTDGFEVTNIITDSAYRITYTTEVTDRVMDAYDVENTAGFGEESAGSGAHVGQFVGYKDVTGVNYADRTIDWRIMINRDNYEMNNISITDTMTEGLTPQEESYTVTVGGEEYTDYTISGENPFTIDFPESYSTEDEIVITYTTDYEPDDMPGLNANNTADIGWVDERGNSQDKTVEADVTLNDASQNNHWKNGSYDPDSKEITWNIIANYRQNTIGDLNIIDAPQGNQTIVPESIRVHELTIDSNGNHRPGADVTGDVNVSYNDDNTFSVGIGETEQAYYIEYKTSLEGLSDIQGQYINEAEVGNGSETLAELDAEVGVVGYNTYAAKDGIQNGKKMDWTVQINVGQQVINNLGFTDTLSENQEVLPDSIEVYHADVSGGSAQSTGNLVDPSLYELTVSEDLRTIEINWNDQIDRAFVVEYSSLFFAAHGEEVNNSYEVTGEGEFVEDADNDGTETRTIEMRSGGGAEGTAGYLVIDKVDVTNGGDDKLSDAVFDLIDPETSEVLKSGTTNENGQIDFGRLLFGEYELVERVIPDGYVTDTKSQMITIDLKYESGNDETKTEYRVENYVPVFAIELEKVDDLGAILPGVTFELYNSSDELIATETTDEEGKTLFENLQEAGSYYLVETEAPIGYELGEERHYVEVGSKERKPVSITIENQRELTSVSGTKTWDDANNQDGVRPESITVNLLADGEFVRSVDVIAANNWDYSFTNLPKYENEQEINYTVEEVELDVEGYTSVVDGFNITNSYTPEVVDISGIKTWDDADNQDGVRPASITVNLLANGAPVASTEVTADGNWKYIFEDLPKYEAGEGIVYTVTEDTVEHYSQSIDGFNITNSYTPEVTVVTVTKNWDDANNQDGIRPASIEVQLTANGEPVGGPIELSGETGWTYSWENLPLNEQGAPIVYSVDELTELPEYETSVNDENHGNIIITNTHTPEVTEVSGVKTWDDADNQDGVRPESITVNLLADGEVVDSIEVTEEDEWMYSFTNLAKFNAGEEIVYTVTENLVNDYTTEIDGTNIINHHTPEVTEVSGIKTWDDTNNQDGVRPE</sequence>
<feature type="domain" description="CNA-B" evidence="9">
    <location>
        <begin position="1265"/>
        <end position="1349"/>
    </location>
</feature>
<evidence type="ECO:0000313" key="12">
    <source>
        <dbReference type="EMBL" id="PAV27670.1"/>
    </source>
</evidence>
<dbReference type="Gene3D" id="2.60.40.10">
    <property type="entry name" value="Immunoglobulins"/>
    <property type="match status" value="2"/>
</dbReference>
<dbReference type="CDD" id="cd00222">
    <property type="entry name" value="CollagenBindB"/>
    <property type="match status" value="4"/>
</dbReference>
<keyword evidence="4 7" id="KW-0732">Signal</keyword>
<evidence type="ECO:0000259" key="11">
    <source>
        <dbReference type="Pfam" id="PF17961"/>
    </source>
</evidence>
<dbReference type="RefSeq" id="WP_108721311.1">
    <property type="nucleotide sequence ID" value="NZ_NPOA01000023.1"/>
</dbReference>
<dbReference type="InterPro" id="IPR008456">
    <property type="entry name" value="Collagen-bd_dom"/>
</dbReference>
<comment type="subcellular location">
    <subcellularLocation>
        <location evidence="1">Secreted</location>
        <location evidence="1">Cell wall</location>
        <topology evidence="1">Peptidoglycan-anchor</topology>
    </subcellularLocation>
</comment>
<keyword evidence="3" id="KW-0964">Secreted</keyword>
<dbReference type="Pfam" id="PF05737">
    <property type="entry name" value="Collagen_bind"/>
    <property type="match status" value="4"/>
</dbReference>
<feature type="non-terminal residue" evidence="12">
    <location>
        <position position="1652"/>
    </location>
</feature>
<dbReference type="InterPro" id="IPR013783">
    <property type="entry name" value="Ig-like_fold"/>
</dbReference>
<keyword evidence="2" id="KW-0134">Cell wall</keyword>
<organism evidence="12 13">
    <name type="scientific">Virgibacillus profundi</name>
    <dbReference type="NCBI Taxonomy" id="2024555"/>
    <lineage>
        <taxon>Bacteria</taxon>
        <taxon>Bacillati</taxon>
        <taxon>Bacillota</taxon>
        <taxon>Bacilli</taxon>
        <taxon>Bacillales</taxon>
        <taxon>Bacillaceae</taxon>
        <taxon>Virgibacillus</taxon>
    </lineage>
</organism>
<dbReference type="Pfam" id="PF05738">
    <property type="entry name" value="Cna_B"/>
    <property type="match status" value="4"/>
</dbReference>
<evidence type="ECO:0000256" key="5">
    <source>
        <dbReference type="ARBA" id="ARBA00023088"/>
    </source>
</evidence>
<protein>
    <recommendedName>
        <fullName evidence="14">Gram-positive cocci surface proteins LPxTG domain-containing protein</fullName>
    </recommendedName>
</protein>
<dbReference type="Gene3D" id="2.60.40.1140">
    <property type="entry name" value="Collagen-binding surface protein Cna, B-type domain"/>
    <property type="match status" value="4"/>
</dbReference>
<dbReference type="InterPro" id="IPR011252">
    <property type="entry name" value="Fibrogen-bd_dom1"/>
</dbReference>
<evidence type="ECO:0008006" key="14">
    <source>
        <dbReference type="Google" id="ProtNLM"/>
    </source>
</evidence>
<dbReference type="OrthoDB" id="2056845at2"/>
<feature type="compositionally biased region" description="Acidic residues" evidence="6">
    <location>
        <begin position="147"/>
        <end position="189"/>
    </location>
</feature>
<feature type="chain" id="PRO_5038551926" description="Gram-positive cocci surface proteins LPxTG domain-containing protein" evidence="7">
    <location>
        <begin position="24"/>
        <end position="1652"/>
    </location>
</feature>
<dbReference type="GO" id="GO:0005518">
    <property type="term" value="F:collagen binding"/>
    <property type="evidence" value="ECO:0007669"/>
    <property type="project" value="InterPro"/>
</dbReference>
<evidence type="ECO:0000256" key="1">
    <source>
        <dbReference type="ARBA" id="ARBA00004168"/>
    </source>
</evidence>
<dbReference type="InterPro" id="IPR041171">
    <property type="entry name" value="SDR_Ig"/>
</dbReference>
<name>A0A2A2I955_9BACI</name>